<dbReference type="AlphaFoldDB" id="A0A0F9V2H3"/>
<reference evidence="1" key="1">
    <citation type="journal article" date="2015" name="Nature">
        <title>Complex archaea that bridge the gap between prokaryotes and eukaryotes.</title>
        <authorList>
            <person name="Spang A."/>
            <person name="Saw J.H."/>
            <person name="Jorgensen S.L."/>
            <person name="Zaremba-Niedzwiedzka K."/>
            <person name="Martijn J."/>
            <person name="Lind A.E."/>
            <person name="van Eijk R."/>
            <person name="Schleper C."/>
            <person name="Guy L."/>
            <person name="Ettema T.J."/>
        </authorList>
    </citation>
    <scope>NUCLEOTIDE SEQUENCE</scope>
</reference>
<name>A0A0F9V2H3_9ZZZZ</name>
<evidence type="ECO:0000313" key="1">
    <source>
        <dbReference type="EMBL" id="KKN67711.1"/>
    </source>
</evidence>
<dbReference type="EMBL" id="LAZR01000467">
    <property type="protein sequence ID" value="KKN67711.1"/>
    <property type="molecule type" value="Genomic_DNA"/>
</dbReference>
<gene>
    <name evidence="1" type="ORF">LCGC14_0458590</name>
</gene>
<comment type="caution">
    <text evidence="1">The sequence shown here is derived from an EMBL/GenBank/DDBJ whole genome shotgun (WGS) entry which is preliminary data.</text>
</comment>
<accession>A0A0F9V2H3</accession>
<proteinExistence type="predicted"/>
<organism evidence="1">
    <name type="scientific">marine sediment metagenome</name>
    <dbReference type="NCBI Taxonomy" id="412755"/>
    <lineage>
        <taxon>unclassified sequences</taxon>
        <taxon>metagenomes</taxon>
        <taxon>ecological metagenomes</taxon>
    </lineage>
</organism>
<sequence>MVDFDDYGSESYETIIDQAKHLDAMGIFKTGEINIGEWDDDHEFNGGSKEVFEKYFKEKRK</sequence>
<protein>
    <submittedName>
        <fullName evidence="1">Uncharacterized protein</fullName>
    </submittedName>
</protein>